<dbReference type="GO" id="GO:0005777">
    <property type="term" value="C:peroxisome"/>
    <property type="evidence" value="ECO:0007669"/>
    <property type="project" value="InterPro"/>
</dbReference>
<keyword evidence="3" id="KW-1185">Reference proteome</keyword>
<dbReference type="PANTHER" id="PTHR14918">
    <property type="entry name" value="KICSTOR COMPLEX PROTEIN SZT2"/>
    <property type="match status" value="1"/>
</dbReference>
<dbReference type="PANTHER" id="PTHR14918:SF3">
    <property type="entry name" value="KICSTOR COMPLEX PROTEIN SZT2"/>
    <property type="match status" value="1"/>
</dbReference>
<dbReference type="EMBL" id="MU825876">
    <property type="protein sequence ID" value="KAJ7386495.1"/>
    <property type="molecule type" value="Genomic_DNA"/>
</dbReference>
<comment type="caution">
    <text evidence="2">The sequence shown here is derived from an EMBL/GenBank/DDBJ whole genome shotgun (WGS) entry which is preliminary data.</text>
</comment>
<feature type="compositionally biased region" description="Low complexity" evidence="1">
    <location>
        <begin position="411"/>
        <end position="423"/>
    </location>
</feature>
<evidence type="ECO:0000313" key="2">
    <source>
        <dbReference type="EMBL" id="KAJ7386495.1"/>
    </source>
</evidence>
<accession>A0A9W9ZS52</accession>
<dbReference type="InterPro" id="IPR033228">
    <property type="entry name" value="SZT2"/>
</dbReference>
<evidence type="ECO:0000313" key="3">
    <source>
        <dbReference type="Proteomes" id="UP001163046"/>
    </source>
</evidence>
<protein>
    <submittedName>
        <fullName evidence="2">Uncharacterized protein</fullName>
    </submittedName>
</protein>
<dbReference type="AlphaFoldDB" id="A0A9W9ZS52"/>
<dbReference type="Proteomes" id="UP001163046">
    <property type="component" value="Unassembled WGS sequence"/>
</dbReference>
<reference evidence="2" key="1">
    <citation type="submission" date="2023-01" db="EMBL/GenBank/DDBJ databases">
        <title>Genome assembly of the deep-sea coral Lophelia pertusa.</title>
        <authorList>
            <person name="Herrera S."/>
            <person name="Cordes E."/>
        </authorList>
    </citation>
    <scope>NUCLEOTIDE SEQUENCE</scope>
    <source>
        <strain evidence="2">USNM1676648</strain>
        <tissue evidence="2">Polyp</tissue>
    </source>
</reference>
<name>A0A9W9ZS52_9CNID</name>
<proteinExistence type="predicted"/>
<sequence>MYDKSLERILVRYEKIPKDLFTPFPEPLLCSVFTSLTGVYAHRTNENHMKVLCQYLHHHRWIWTMQDEGSPAVTADGVARVLSTLTKLRLQEGFNFVNNSAGIITMAKELKMKDHTRDNDQLYSCIIQYVLFPPYRQPTDLERSEESVVDWAYEGKPSLGQTGHKFNMVTEVWAEPQFGSLTDLNSELKYLEGLQYNQVPNAIYQVDVKHVSALLTYDHLWGMSDDQTVTTPHRTVKVPKADSILSNSNWVVEQLQFPFDVIGLLPKTRQVEMVFPSLIETSPQAADVNSDNLPNENLFKLLLENMERLNDREVMLSEEEWYRFTQHIQSRQRSGVPLPFPEELCQAKESGNSTLQDSRDSKKSRNRNTSSIKWRCFIRAVTALGCGRLILTFLPASFKYIRLMGRHGHSRSFSSGSSPRSPHQTAEMVPESATVEGSSLGGSEAQKLSVSLQSQGSQDSSTTPTPTPTPTPTNTNCGERRKYFCLLSKKERFTRV</sequence>
<gene>
    <name evidence="2" type="ORF">OS493_008629</name>
</gene>
<organism evidence="2 3">
    <name type="scientific">Desmophyllum pertusum</name>
    <dbReference type="NCBI Taxonomy" id="174260"/>
    <lineage>
        <taxon>Eukaryota</taxon>
        <taxon>Metazoa</taxon>
        <taxon>Cnidaria</taxon>
        <taxon>Anthozoa</taxon>
        <taxon>Hexacorallia</taxon>
        <taxon>Scleractinia</taxon>
        <taxon>Caryophylliina</taxon>
        <taxon>Caryophylliidae</taxon>
        <taxon>Desmophyllum</taxon>
    </lineage>
</organism>
<feature type="compositionally biased region" description="Polar residues" evidence="1">
    <location>
        <begin position="446"/>
        <end position="461"/>
    </location>
</feature>
<evidence type="ECO:0000256" key="1">
    <source>
        <dbReference type="SAM" id="MobiDB-lite"/>
    </source>
</evidence>
<feature type="region of interest" description="Disordered" evidence="1">
    <location>
        <begin position="409"/>
        <end position="478"/>
    </location>
</feature>
<dbReference type="OrthoDB" id="43547at2759"/>